<evidence type="ECO:0000313" key="3">
    <source>
        <dbReference type="EMBL" id="MFC6904781.1"/>
    </source>
</evidence>
<evidence type="ECO:0000256" key="1">
    <source>
        <dbReference type="SAM" id="MobiDB-lite"/>
    </source>
</evidence>
<dbReference type="AlphaFoldDB" id="A0ABD5V1Q3"/>
<dbReference type="Proteomes" id="UP001596312">
    <property type="component" value="Unassembled WGS sequence"/>
</dbReference>
<feature type="domain" description="Halobacterial output" evidence="2">
    <location>
        <begin position="36"/>
        <end position="94"/>
    </location>
</feature>
<sequence>MTDDIQYETAHRTDGEERRAFRTLERGPGDGPIHPVVVEVVGSLLDVSPGDLDPMFDSLDTEALDALCRADPDARLRVGFVYHGCSVAIRCEGATVHVSASAPSRGSGPDPRQTT</sequence>
<feature type="compositionally biased region" description="Basic and acidic residues" evidence="1">
    <location>
        <begin position="9"/>
        <end position="28"/>
    </location>
</feature>
<accession>A0ABD5V1Q3</accession>
<dbReference type="EMBL" id="JBHSXQ010000002">
    <property type="protein sequence ID" value="MFC6904781.1"/>
    <property type="molecule type" value="Genomic_DNA"/>
</dbReference>
<evidence type="ECO:0000259" key="2">
    <source>
        <dbReference type="Pfam" id="PF18545"/>
    </source>
</evidence>
<proteinExistence type="predicted"/>
<gene>
    <name evidence="3" type="ORF">ACFQGH_06160</name>
</gene>
<keyword evidence="4" id="KW-1185">Reference proteome</keyword>
<evidence type="ECO:0000313" key="4">
    <source>
        <dbReference type="Proteomes" id="UP001596312"/>
    </source>
</evidence>
<dbReference type="InterPro" id="IPR040624">
    <property type="entry name" value="HalOD1"/>
</dbReference>
<dbReference type="Pfam" id="PF18545">
    <property type="entry name" value="HalOD1"/>
    <property type="match status" value="1"/>
</dbReference>
<comment type="caution">
    <text evidence="3">The sequence shown here is derived from an EMBL/GenBank/DDBJ whole genome shotgun (WGS) entry which is preliminary data.</text>
</comment>
<name>A0ABD5V1Q3_9EURY</name>
<reference evidence="3 4" key="1">
    <citation type="journal article" date="2019" name="Int. J. Syst. Evol. Microbiol.">
        <title>The Global Catalogue of Microorganisms (GCM) 10K type strain sequencing project: providing services to taxonomists for standard genome sequencing and annotation.</title>
        <authorList>
            <consortium name="The Broad Institute Genomics Platform"/>
            <consortium name="The Broad Institute Genome Sequencing Center for Infectious Disease"/>
            <person name="Wu L."/>
            <person name="Ma J."/>
        </authorList>
    </citation>
    <scope>NUCLEOTIDE SEQUENCE [LARGE SCALE GENOMIC DNA]</scope>
    <source>
        <strain evidence="3 4">CGMCC 1.3240</strain>
    </source>
</reference>
<organism evidence="3 4">
    <name type="scientific">Halalkalicoccus tibetensis</name>
    <dbReference type="NCBI Taxonomy" id="175632"/>
    <lineage>
        <taxon>Archaea</taxon>
        <taxon>Methanobacteriati</taxon>
        <taxon>Methanobacteriota</taxon>
        <taxon>Stenosarchaea group</taxon>
        <taxon>Halobacteria</taxon>
        <taxon>Halobacteriales</taxon>
        <taxon>Halococcaceae</taxon>
        <taxon>Halalkalicoccus</taxon>
    </lineage>
</organism>
<protein>
    <submittedName>
        <fullName evidence="3">HalOD1 output domain-containing protein</fullName>
    </submittedName>
</protein>
<feature type="region of interest" description="Disordered" evidence="1">
    <location>
        <begin position="1"/>
        <end position="33"/>
    </location>
</feature>
<dbReference type="RefSeq" id="WP_340603296.1">
    <property type="nucleotide sequence ID" value="NZ_JBBMXV010000002.1"/>
</dbReference>